<dbReference type="InterPro" id="IPR015943">
    <property type="entry name" value="WD40/YVTN_repeat-like_dom_sf"/>
</dbReference>
<proteinExistence type="predicted"/>
<dbReference type="SUPFAM" id="SSF46626">
    <property type="entry name" value="Cytochrome c"/>
    <property type="match status" value="1"/>
</dbReference>
<dbReference type="RefSeq" id="WP_142904739.1">
    <property type="nucleotide sequence ID" value="NZ_ML660093.1"/>
</dbReference>
<dbReference type="Pfam" id="PF18911">
    <property type="entry name" value="PKD_4"/>
    <property type="match status" value="1"/>
</dbReference>
<sequence length="1476" mass="157924">MRLLKTIIFLSLVNLIFGNTLLFAQGFPNIDQPAAGTLLQGPIDHQMGRLAIIEYLGGYVITIPEAPGSEATDHLRMKAWDISNPRSVRQHQQFRVTSMPGLAHSTFARDNCIFVGGWPNDAICVDENGNFDNVPWPATRPHWNKSGLMHPWAAKHYWAYNAPNDDAWIDLDGQRMATWNHLALTGVQGFPAFMGNLLIYASDQSNTGIATYDVSDPTNPVLLDVLNTPATEGGIGGYWSEIHSHYMVFARRWGNGTGRFAGIQVVDFSDPTDLRLHCNIDVIPDSFPGAWQPWWDRPEPMYVGFQDEFIFSERYKVNIETCEYQTLLEELDNGIDTSQYSLPMGNLLVTGGYPLQPGTDGMAIWVHQQEADNRAPYVGYHIPRAGQTNYPLMAPISFMIPEKLRPQTIVVTETAEPGEAQTITITKVGGDPIRLDYIISHTGILTVDPVAYLEPDSTYEVRLTSGILDAAGNAMEEYTFRFATGDTIDQEPDPDPPNSPPVIENVAVTPPTGVQVGEIVEIRVTASDVQSMEYQFEVSGQNADWSPDNSSTFQFDQVGTYAVNVRVRDSLGAVSPVSRVEIVVTSASEPGHAGLNSSQLSCDASSDQVWVVNPDNDTIAIVQAGTLQLVDEVSGSDDPRAIAKASDDTRWVTAHDSDSVDVYSASADLLARLNTGYGSAPYGVVAGPDGTTVYVSLYGSGEIVRFDVASRSETARWPVGPTPRALALSPDGSRLFITRFMSALNWAEVWEIDTTSGTLAHTFRLHKHLIDDGLEDGRGVPNYLSDIIVNGSGEKAYVVAKKDNTDRGLLNGLPLDLDDDNTVRTLLMTIDLDTRTELRGQRFDFDNAASPSALALSPQGDIVFVAMQDINQVFAMSVGAAGEIENRVAQIAVGHAPQGLCINGEQLFAKNLTDRSISAVDISGALIGADVTEVTTVANEKMPPDVLDGKRIFYDAANDLLAVGGKMSAEGYISCATCHIDGDSDGRSYDFTGRGEGYRNNISLLGRGGVRFGNVHWSANFDEIQDFEHDIRNAFRGRGFMSDEYFAATDTPLGGLKAGLSEDLDKLAAYVSSLGRDSLPRSPHRQDNGDLTAAAVRGQQVFADLGCASCHQAGAFTDGTLHNIGTLRTYSGGRLGGALPGIKTPSLLGLFATAPYLHDGSAETIVDVFSTFGGTVHQAETGDLSNGAVVVSHLDDSFSYLREGRGVRLTAGASITLANVDGGSGGEGLIRLRIGSSQGGTLTAAANGTSAVIALGTQPTVESADVNFIETAAIPIDLQAGDNTVVLTLDDNGGGVIVDDATVTTADTLEVGSPHSVAMNLSAGDSNDLSAYLLQIDQRSAPDDAAPVILGDRHPPTVVMDLVVNGQAVSADGGGSFDSTGDIVDYTWQWGDGTSDQGASAEHVFEQDGNYTVTLTVLDAAGNSAALTESIAIETGGPGEPDDPDAGGGSLSLSFLMAMLILFALRRSKRYLPRST</sequence>
<dbReference type="Gene3D" id="2.60.40.10">
    <property type="entry name" value="Immunoglobulins"/>
    <property type="match status" value="1"/>
</dbReference>
<dbReference type="InterPro" id="IPR005084">
    <property type="entry name" value="CBM6"/>
</dbReference>
<dbReference type="SUPFAM" id="SSF51004">
    <property type="entry name" value="C-terminal (heme d1) domain of cytochrome cd1-nitrite reductase"/>
    <property type="match status" value="1"/>
</dbReference>
<evidence type="ECO:0000259" key="8">
    <source>
        <dbReference type="PROSITE" id="PS51007"/>
    </source>
</evidence>
<dbReference type="CDD" id="cd00146">
    <property type="entry name" value="PKD"/>
    <property type="match status" value="1"/>
</dbReference>
<dbReference type="PANTHER" id="PTHR47197">
    <property type="entry name" value="PROTEIN NIRF"/>
    <property type="match status" value="1"/>
</dbReference>
<dbReference type="PROSITE" id="PS51007">
    <property type="entry name" value="CYTC"/>
    <property type="match status" value="2"/>
</dbReference>
<dbReference type="Gene3D" id="2.60.120.260">
    <property type="entry name" value="Galactose-binding domain-like"/>
    <property type="match status" value="1"/>
</dbReference>
<evidence type="ECO:0000256" key="4">
    <source>
        <dbReference type="ARBA" id="ARBA00023004"/>
    </source>
</evidence>
<keyword evidence="1 5" id="KW-0349">Heme</keyword>
<feature type="domain" description="PKD" evidence="7">
    <location>
        <begin position="1378"/>
        <end position="1434"/>
    </location>
</feature>
<comment type="caution">
    <text evidence="10">The sequence shown here is derived from an EMBL/GenBank/DDBJ whole genome shotgun (WGS) entry which is preliminary data.</text>
</comment>
<evidence type="ECO:0000256" key="6">
    <source>
        <dbReference type="SAM" id="Phobius"/>
    </source>
</evidence>
<evidence type="ECO:0000313" key="10">
    <source>
        <dbReference type="EMBL" id="TQV78904.1"/>
    </source>
</evidence>
<dbReference type="InterPro" id="IPR013783">
    <property type="entry name" value="Ig-like_fold"/>
</dbReference>
<evidence type="ECO:0000259" key="9">
    <source>
        <dbReference type="PROSITE" id="PS51175"/>
    </source>
</evidence>
<dbReference type="GO" id="GO:0020037">
    <property type="term" value="F:heme binding"/>
    <property type="evidence" value="ECO:0007669"/>
    <property type="project" value="InterPro"/>
</dbReference>
<keyword evidence="2 5" id="KW-0479">Metal-binding</keyword>
<dbReference type="Gene3D" id="1.10.760.10">
    <property type="entry name" value="Cytochrome c-like domain"/>
    <property type="match status" value="2"/>
</dbReference>
<accession>A0A545TNV8</accession>
<evidence type="ECO:0000259" key="7">
    <source>
        <dbReference type="PROSITE" id="PS50093"/>
    </source>
</evidence>
<keyword evidence="3" id="KW-0732">Signal</keyword>
<dbReference type="SUPFAM" id="SSF49299">
    <property type="entry name" value="PKD domain"/>
    <property type="match status" value="2"/>
</dbReference>
<dbReference type="PANTHER" id="PTHR47197:SF3">
    <property type="entry name" value="DIHYDRO-HEME D1 DEHYDROGENASE"/>
    <property type="match status" value="1"/>
</dbReference>
<keyword evidence="6" id="KW-1133">Transmembrane helix</keyword>
<dbReference type="PROSITE" id="PS51175">
    <property type="entry name" value="CBM6"/>
    <property type="match status" value="1"/>
</dbReference>
<reference evidence="10 11" key="1">
    <citation type="submission" date="2019-06" db="EMBL/GenBank/DDBJ databases">
        <title>Whole genome sequence for Cellvibrionaceae sp. R142.</title>
        <authorList>
            <person name="Wang G."/>
        </authorList>
    </citation>
    <scope>NUCLEOTIDE SEQUENCE [LARGE SCALE GENOMIC DNA]</scope>
    <source>
        <strain evidence="10 11">R142</strain>
    </source>
</reference>
<dbReference type="OrthoDB" id="9805202at2"/>
<protein>
    <submittedName>
        <fullName evidence="10">PKD domain-containing protein</fullName>
    </submittedName>
</protein>
<feature type="domain" description="CBM6" evidence="9">
    <location>
        <begin position="1175"/>
        <end position="1304"/>
    </location>
</feature>
<keyword evidence="6" id="KW-0472">Membrane</keyword>
<evidence type="ECO:0000256" key="3">
    <source>
        <dbReference type="ARBA" id="ARBA00022729"/>
    </source>
</evidence>
<keyword evidence="6" id="KW-0812">Transmembrane</keyword>
<dbReference type="SMART" id="SM00089">
    <property type="entry name" value="PKD"/>
    <property type="match status" value="2"/>
</dbReference>
<dbReference type="InterPro" id="IPR011048">
    <property type="entry name" value="Haem_d1_sf"/>
</dbReference>
<dbReference type="GO" id="GO:0046872">
    <property type="term" value="F:metal ion binding"/>
    <property type="evidence" value="ECO:0007669"/>
    <property type="project" value="UniProtKB-KW"/>
</dbReference>
<dbReference type="GO" id="GO:0030246">
    <property type="term" value="F:carbohydrate binding"/>
    <property type="evidence" value="ECO:0007669"/>
    <property type="project" value="InterPro"/>
</dbReference>
<organism evidence="10 11">
    <name type="scientific">Exilibacterium tricleocarpae</name>
    <dbReference type="NCBI Taxonomy" id="2591008"/>
    <lineage>
        <taxon>Bacteria</taxon>
        <taxon>Pseudomonadati</taxon>
        <taxon>Pseudomonadota</taxon>
        <taxon>Gammaproteobacteria</taxon>
        <taxon>Cellvibrionales</taxon>
        <taxon>Cellvibrionaceae</taxon>
        <taxon>Exilibacterium</taxon>
    </lineage>
</organism>
<keyword evidence="4 5" id="KW-0408">Iron</keyword>
<dbReference type="GO" id="GO:0009055">
    <property type="term" value="F:electron transfer activity"/>
    <property type="evidence" value="ECO:0007669"/>
    <property type="project" value="InterPro"/>
</dbReference>
<evidence type="ECO:0000256" key="1">
    <source>
        <dbReference type="ARBA" id="ARBA00022617"/>
    </source>
</evidence>
<feature type="domain" description="Cytochrome c" evidence="8">
    <location>
        <begin position="944"/>
        <end position="1075"/>
    </location>
</feature>
<evidence type="ECO:0000256" key="2">
    <source>
        <dbReference type="ARBA" id="ARBA00022723"/>
    </source>
</evidence>
<dbReference type="InterPro" id="IPR035986">
    <property type="entry name" value="PKD_dom_sf"/>
</dbReference>
<dbReference type="InterPro" id="IPR051200">
    <property type="entry name" value="Host-pathogen_enzymatic-act"/>
</dbReference>
<dbReference type="Pfam" id="PF13205">
    <property type="entry name" value="Big_5"/>
    <property type="match status" value="1"/>
</dbReference>
<name>A0A545TNV8_9GAMM</name>
<dbReference type="PROSITE" id="PS50093">
    <property type="entry name" value="PKD"/>
    <property type="match status" value="1"/>
</dbReference>
<feature type="domain" description="Cytochrome c" evidence="8">
    <location>
        <begin position="1093"/>
        <end position="1337"/>
    </location>
</feature>
<dbReference type="InterPro" id="IPR036909">
    <property type="entry name" value="Cyt_c-like_dom_sf"/>
</dbReference>
<dbReference type="InterPro" id="IPR022409">
    <property type="entry name" value="PKD/Chitinase_dom"/>
</dbReference>
<feature type="transmembrane region" description="Helical" evidence="6">
    <location>
        <begin position="1446"/>
        <end position="1465"/>
    </location>
</feature>
<dbReference type="InterPro" id="IPR000601">
    <property type="entry name" value="PKD_dom"/>
</dbReference>
<gene>
    <name evidence="10" type="ORF">FKG94_12875</name>
</gene>
<dbReference type="InterPro" id="IPR032812">
    <property type="entry name" value="SbsA_Ig"/>
</dbReference>
<dbReference type="Gene3D" id="2.130.10.10">
    <property type="entry name" value="YVTN repeat-like/Quinoprotein amine dehydrogenase"/>
    <property type="match status" value="1"/>
</dbReference>
<evidence type="ECO:0000313" key="11">
    <source>
        <dbReference type="Proteomes" id="UP000319732"/>
    </source>
</evidence>
<dbReference type="InterPro" id="IPR009056">
    <property type="entry name" value="Cyt_c-like_dom"/>
</dbReference>
<keyword evidence="11" id="KW-1185">Reference proteome</keyword>
<dbReference type="Proteomes" id="UP000319732">
    <property type="component" value="Unassembled WGS sequence"/>
</dbReference>
<evidence type="ECO:0000256" key="5">
    <source>
        <dbReference type="PROSITE-ProRule" id="PRU00433"/>
    </source>
</evidence>
<dbReference type="EMBL" id="VHSG01000012">
    <property type="protein sequence ID" value="TQV78904.1"/>
    <property type="molecule type" value="Genomic_DNA"/>
</dbReference>